<dbReference type="AlphaFoldDB" id="A0A6L3V027"/>
<dbReference type="OrthoDB" id="2602945at2"/>
<protein>
    <submittedName>
        <fullName evidence="1">Uncharacterized protein</fullName>
    </submittedName>
</protein>
<sequence>MFENFEVKPLFEDQIHERHHFTINMGGNDYSGVYHDEEIHWFHPQPMNNYEDEHIQAVEDKVHDLMQEHLQ</sequence>
<dbReference type="Proteomes" id="UP000481030">
    <property type="component" value="Unassembled WGS sequence"/>
</dbReference>
<evidence type="ECO:0000313" key="1">
    <source>
        <dbReference type="EMBL" id="KAB2330224.1"/>
    </source>
</evidence>
<comment type="caution">
    <text evidence="1">The sequence shown here is derived from an EMBL/GenBank/DDBJ whole genome shotgun (WGS) entry which is preliminary data.</text>
</comment>
<evidence type="ECO:0000313" key="2">
    <source>
        <dbReference type="Proteomes" id="UP000481030"/>
    </source>
</evidence>
<dbReference type="EMBL" id="WBOS01000015">
    <property type="protein sequence ID" value="KAB2330224.1"/>
    <property type="molecule type" value="Genomic_DNA"/>
</dbReference>
<dbReference type="RefSeq" id="WP_151536716.1">
    <property type="nucleotide sequence ID" value="NZ_WBOS01000015.1"/>
</dbReference>
<reference evidence="1 2" key="1">
    <citation type="journal article" date="2016" name="Antonie Van Leeuwenhoek">
        <title>Bacillus depressus sp. nov., isolated from soil of a sunflower field.</title>
        <authorList>
            <person name="Wei X."/>
            <person name="Xin D."/>
            <person name="Xin Y."/>
            <person name="Zhang H."/>
            <person name="Wang T."/>
            <person name="Zhang J."/>
        </authorList>
    </citation>
    <scope>NUCLEOTIDE SEQUENCE [LARGE SCALE GENOMIC DNA]</scope>
    <source>
        <strain evidence="1 2">BZ1</strain>
    </source>
</reference>
<organism evidence="1 2">
    <name type="scientific">Cytobacillus depressus</name>
    <dbReference type="NCBI Taxonomy" id="1602942"/>
    <lineage>
        <taxon>Bacteria</taxon>
        <taxon>Bacillati</taxon>
        <taxon>Bacillota</taxon>
        <taxon>Bacilli</taxon>
        <taxon>Bacillales</taxon>
        <taxon>Bacillaceae</taxon>
        <taxon>Cytobacillus</taxon>
    </lineage>
</organism>
<proteinExistence type="predicted"/>
<keyword evidence="2" id="KW-1185">Reference proteome</keyword>
<dbReference type="Pfam" id="PF17277">
    <property type="entry name" value="DUF5342"/>
    <property type="match status" value="1"/>
</dbReference>
<name>A0A6L3V027_9BACI</name>
<dbReference type="InterPro" id="IPR017263">
    <property type="entry name" value="UCP037692"/>
</dbReference>
<gene>
    <name evidence="1" type="ORF">F7731_20820</name>
</gene>
<accession>A0A6L3V027</accession>